<sequence>MPRFPVAFGRRKSTADNLENVSIAQPSFRVLDRSQVGAQNSFDGGARLAARAHTYSKASLSDIVVEDNLFADLKTNRGSGSSNTTKTTSTDNSSRHSNVSTAPSSADYPGHDEWRNTNKRPTSEAPLPPIPKSSSSGSFFKAAGRTFSFGGQKKQLPPAPSSDDPLPPLPPSDDVEIMHGGRARATTTSTSTTVTAPTIDESNFNLDLGGDFSKMLGFDKRASMMAFDKRASMMTVRDDANSRQQASAPRSLTASRTNQPSPIQINKGAQVDPSPYSWGSHHSNDGLLTASPAQASPTNESSQLRVPRKPSPSSANTQRASAAADLKRNSAVYGRRASAAEEQEGEDVRLLKDSLSAGRRLAAGAGVSDRQSSWRKADEENLFDSSFAKSNRPVNRTVEHDPLPTRNKVMTPAQFERYRKDKERQDTVESKEQSVAKSDDEDNYDDDEDDLEKARQQAKQRRKQEAHMTVYRQQMMKVTGESGASQPPARPGLQLSYSTPNLPDMASTGPGSALNQSDGSDEDEEVPLAILAAHGFPSKNRAPTRLSTMASNPNLRTSQQPSYQRPGSVVGDASGARNSRLPAFARNLPRDPFIGAGLVSNPVRESFALGGGSPGPGQSGGPLPPGGLVGVIAHEERSRAMRRGSPHIDNQNPLVPPGSVGYDPVGGIPPHMMYQNRPASALLQPGDPGQMHMNQQQMNQQMQQFMQMQMQFMQMMASQGGNAGPRPNSAFIPAPSTGGFGDVGSMPGMGGMGYPDAMRHSFVGDSPMLDLPRGDQQMRTMSMVQPSSASWIQPPLNPGYAPSIHIQGTSYTPSIAPSERSNIGLPGRYRPVSHVAPPAGTGRLAKSSTMSGALGTWSEKSQKEQPRVTVKKAGNSSDDDDEEGWQAMKAKREKKRSLWRTKKSIPDISALMG</sequence>
<feature type="compositionally biased region" description="Acidic residues" evidence="1">
    <location>
        <begin position="439"/>
        <end position="451"/>
    </location>
</feature>
<gene>
    <name evidence="2" type="ORF">QBC33DRAFT_318587</name>
</gene>
<evidence type="ECO:0000313" key="2">
    <source>
        <dbReference type="EMBL" id="KAK1769413.1"/>
    </source>
</evidence>
<dbReference type="Proteomes" id="UP001244011">
    <property type="component" value="Unassembled WGS sequence"/>
</dbReference>
<feature type="compositionally biased region" description="Polar residues" evidence="1">
    <location>
        <begin position="311"/>
        <end position="320"/>
    </location>
</feature>
<reference evidence="2" key="1">
    <citation type="submission" date="2023-06" db="EMBL/GenBank/DDBJ databases">
        <title>Genome-scale phylogeny and comparative genomics of the fungal order Sordariales.</title>
        <authorList>
            <consortium name="Lawrence Berkeley National Laboratory"/>
            <person name="Hensen N."/>
            <person name="Bonometti L."/>
            <person name="Westerberg I."/>
            <person name="Brannstrom I.O."/>
            <person name="Guillou S."/>
            <person name="Cros-Aarteil S."/>
            <person name="Calhoun S."/>
            <person name="Haridas S."/>
            <person name="Kuo A."/>
            <person name="Mondo S."/>
            <person name="Pangilinan J."/>
            <person name="Riley R."/>
            <person name="Labutti K."/>
            <person name="Andreopoulos B."/>
            <person name="Lipzen A."/>
            <person name="Chen C."/>
            <person name="Yanf M."/>
            <person name="Daum C."/>
            <person name="Ng V."/>
            <person name="Clum A."/>
            <person name="Steindorff A."/>
            <person name="Ohm R."/>
            <person name="Martin F."/>
            <person name="Silar P."/>
            <person name="Natvig D."/>
            <person name="Lalanne C."/>
            <person name="Gautier V."/>
            <person name="Ament-Velasquez S.L."/>
            <person name="Kruys A."/>
            <person name="Hutchinson M.I."/>
            <person name="Powell A.J."/>
            <person name="Barry K."/>
            <person name="Miller A.N."/>
            <person name="Grigoriev I.V."/>
            <person name="Debuchy R."/>
            <person name="Gladieux P."/>
            <person name="Thoren M.H."/>
            <person name="Johannesson H."/>
        </authorList>
    </citation>
    <scope>NUCLEOTIDE SEQUENCE</scope>
    <source>
        <strain evidence="2">8032-3</strain>
    </source>
</reference>
<evidence type="ECO:0000313" key="3">
    <source>
        <dbReference type="Proteomes" id="UP001244011"/>
    </source>
</evidence>
<feature type="compositionally biased region" description="Pro residues" evidence="1">
    <location>
        <begin position="157"/>
        <end position="171"/>
    </location>
</feature>
<dbReference type="AlphaFoldDB" id="A0AAJ0C5K9"/>
<dbReference type="EMBL" id="MU839002">
    <property type="protein sequence ID" value="KAK1769413.1"/>
    <property type="molecule type" value="Genomic_DNA"/>
</dbReference>
<feature type="region of interest" description="Disordered" evidence="1">
    <location>
        <begin position="235"/>
        <end position="574"/>
    </location>
</feature>
<comment type="caution">
    <text evidence="2">The sequence shown here is derived from an EMBL/GenBank/DDBJ whole genome shotgun (WGS) entry which is preliminary data.</text>
</comment>
<accession>A0AAJ0C5K9</accession>
<proteinExistence type="predicted"/>
<feature type="compositionally biased region" description="Basic and acidic residues" evidence="1">
    <location>
        <begin position="416"/>
        <end position="438"/>
    </location>
</feature>
<feature type="compositionally biased region" description="Basic residues" evidence="1">
    <location>
        <begin position="889"/>
        <end position="903"/>
    </location>
</feature>
<dbReference type="PANTHER" id="PTHR42068">
    <property type="entry name" value="YALI0B18964P"/>
    <property type="match status" value="1"/>
</dbReference>
<feature type="compositionally biased region" description="Polar residues" evidence="1">
    <location>
        <begin position="291"/>
        <end position="304"/>
    </location>
</feature>
<feature type="compositionally biased region" description="Low complexity" evidence="1">
    <location>
        <begin position="76"/>
        <end position="92"/>
    </location>
</feature>
<name>A0AAJ0C5K9_9PEZI</name>
<feature type="compositionally biased region" description="Low complexity" evidence="1">
    <location>
        <begin position="354"/>
        <end position="366"/>
    </location>
</feature>
<feature type="compositionally biased region" description="Polar residues" evidence="1">
    <location>
        <begin position="509"/>
        <end position="518"/>
    </location>
</feature>
<protein>
    <submittedName>
        <fullName evidence="2">Uncharacterized protein</fullName>
    </submittedName>
</protein>
<feature type="compositionally biased region" description="Polar residues" evidence="1">
    <location>
        <begin position="242"/>
        <end position="264"/>
    </location>
</feature>
<feature type="region of interest" description="Disordered" evidence="1">
    <location>
        <begin position="835"/>
        <end position="913"/>
    </location>
</feature>
<dbReference type="PANTHER" id="PTHR42068:SF1">
    <property type="entry name" value="YALI0B18964P"/>
    <property type="match status" value="1"/>
</dbReference>
<organism evidence="2 3">
    <name type="scientific">Phialemonium atrogriseum</name>
    <dbReference type="NCBI Taxonomy" id="1093897"/>
    <lineage>
        <taxon>Eukaryota</taxon>
        <taxon>Fungi</taxon>
        <taxon>Dikarya</taxon>
        <taxon>Ascomycota</taxon>
        <taxon>Pezizomycotina</taxon>
        <taxon>Sordariomycetes</taxon>
        <taxon>Sordariomycetidae</taxon>
        <taxon>Cephalothecales</taxon>
        <taxon>Cephalothecaceae</taxon>
        <taxon>Phialemonium</taxon>
    </lineage>
</organism>
<dbReference type="RefSeq" id="XP_060285626.1">
    <property type="nucleotide sequence ID" value="XM_060423568.1"/>
</dbReference>
<feature type="compositionally biased region" description="Polar residues" evidence="1">
    <location>
        <begin position="383"/>
        <end position="394"/>
    </location>
</feature>
<keyword evidence="3" id="KW-1185">Reference proteome</keyword>
<dbReference type="GeneID" id="85306755"/>
<evidence type="ECO:0000256" key="1">
    <source>
        <dbReference type="SAM" id="MobiDB-lite"/>
    </source>
</evidence>
<feature type="compositionally biased region" description="Polar residues" evidence="1">
    <location>
        <begin position="545"/>
        <end position="565"/>
    </location>
</feature>
<feature type="region of interest" description="Disordered" evidence="1">
    <location>
        <begin position="149"/>
        <end position="177"/>
    </location>
</feature>
<feature type="region of interest" description="Disordered" evidence="1">
    <location>
        <begin position="73"/>
        <end position="137"/>
    </location>
</feature>